<dbReference type="GO" id="GO:0005829">
    <property type="term" value="C:cytosol"/>
    <property type="evidence" value="ECO:0007669"/>
    <property type="project" value="TreeGrafter"/>
</dbReference>
<dbReference type="Gene3D" id="2.30.40.10">
    <property type="entry name" value="Urease, subunit C, domain 1"/>
    <property type="match status" value="1"/>
</dbReference>
<organism evidence="7 8">
    <name type="scientific">Agromyces badenianii</name>
    <dbReference type="NCBI Taxonomy" id="2080742"/>
    <lineage>
        <taxon>Bacteria</taxon>
        <taxon>Bacillati</taxon>
        <taxon>Actinomycetota</taxon>
        <taxon>Actinomycetes</taxon>
        <taxon>Micrococcales</taxon>
        <taxon>Microbacteriaceae</taxon>
        <taxon>Agromyces</taxon>
    </lineage>
</organism>
<evidence type="ECO:0000256" key="3">
    <source>
        <dbReference type="ARBA" id="ARBA00022553"/>
    </source>
</evidence>
<comment type="function">
    <text evidence="4">Catalyzes the stereospecific hydrolysis of the cyclic amide bond of D-hydantoin derivatives.</text>
</comment>
<evidence type="ECO:0000256" key="5">
    <source>
        <dbReference type="ARBA" id="ARBA00068457"/>
    </source>
</evidence>
<name>A0A2S0WSJ3_9MICO</name>
<sequence length="479" mass="51613">MLDLAIRNGHAVTPETEGPIDIGVRDGRIVELAAAGTLGPARTDIDATGLLVLPGGVEAHAHILEPAHRGWTKGEEVWLQGPEGASRAAAFGGTTTVASFAFLGVHDLNSDDPVEAVARRRELFEGKSYVDFTFHPGIVGNPSAKLLENVGRAVEAGIPTFKAFTTCVTTAQEGVKMDDGPLLELMEVLSASGGMLLVHAESDELVTHMEAKLKHDHHDEWYNLHLVHSSLSEELAFHKVCRLAREHGTAVYFVHVTGESGAQVIAAARAGGQPIYGEVLHNYLCFTAEDYKQPDGGKIQTYPALKEDRDRDALWNGLIDGSLTTVATDEYTTDYATKVGGKTIETACGGHAGIETRGIITYTEGVATGRMSLRQFVDVFSTRPAKVLGLYPRKGAIAIGSDADFAIWDPSVERTITIDDLHHDGDYSIWEGWDARGWPLTTIVRGEVVVDRGQLAGSPEHGEWLTRRLTAEVLQGPGA</sequence>
<evidence type="ECO:0000313" key="8">
    <source>
        <dbReference type="Proteomes" id="UP000244729"/>
    </source>
</evidence>
<dbReference type="RefSeq" id="WP_108594124.1">
    <property type="nucleotide sequence ID" value="NZ_CP028913.1"/>
</dbReference>
<dbReference type="InterPro" id="IPR011059">
    <property type="entry name" value="Metal-dep_hydrolase_composite"/>
</dbReference>
<protein>
    <recommendedName>
        <fullName evidence="5">D-hydantoinase</fullName>
    </recommendedName>
</protein>
<dbReference type="EMBL" id="CP028913">
    <property type="protein sequence ID" value="AWB94297.1"/>
    <property type="molecule type" value="Genomic_DNA"/>
</dbReference>
<evidence type="ECO:0000259" key="6">
    <source>
        <dbReference type="Pfam" id="PF01979"/>
    </source>
</evidence>
<keyword evidence="8" id="KW-1185">Reference proteome</keyword>
<reference evidence="7 8" key="1">
    <citation type="submission" date="2018-04" db="EMBL/GenBank/DDBJ databases">
        <authorList>
            <person name="Li J."/>
        </authorList>
    </citation>
    <scope>NUCLEOTIDE SEQUENCE [LARGE SCALE GENOMIC DNA]</scope>
    <source>
        <strain evidence="8">30A</strain>
    </source>
</reference>
<comment type="cofactor">
    <cofactor evidence="1">
        <name>Zn(2+)</name>
        <dbReference type="ChEBI" id="CHEBI:29105"/>
    </cofactor>
</comment>
<dbReference type="InterPro" id="IPR032466">
    <property type="entry name" value="Metal_Hydrolase"/>
</dbReference>
<dbReference type="PANTHER" id="PTHR11647:SF1">
    <property type="entry name" value="COLLAPSIN RESPONSE MEDIATOR PROTEIN"/>
    <property type="match status" value="1"/>
</dbReference>
<dbReference type="InterPro" id="IPR050378">
    <property type="entry name" value="Metallo-dep_Hydrolases_sf"/>
</dbReference>
<dbReference type="Proteomes" id="UP000244729">
    <property type="component" value="Chromosome"/>
</dbReference>
<dbReference type="AlphaFoldDB" id="A0A2S0WSJ3"/>
<evidence type="ECO:0000313" key="7">
    <source>
        <dbReference type="EMBL" id="AWB94297.1"/>
    </source>
</evidence>
<dbReference type="SUPFAM" id="SSF51338">
    <property type="entry name" value="Composite domain of metallo-dependent hydrolases"/>
    <property type="match status" value="2"/>
</dbReference>
<dbReference type="KEGG" id="agm:DCE93_00250"/>
<dbReference type="FunFam" id="3.20.20.140:FF:000217">
    <property type="entry name" value="Dihydropyrimidinase-related protein 1"/>
    <property type="match status" value="1"/>
</dbReference>
<keyword evidence="3" id="KW-0597">Phosphoprotein</keyword>
<dbReference type="PANTHER" id="PTHR11647">
    <property type="entry name" value="HYDRANTOINASE/DIHYDROPYRIMIDINASE FAMILY MEMBER"/>
    <property type="match status" value="1"/>
</dbReference>
<proteinExistence type="inferred from homology"/>
<dbReference type="Pfam" id="PF01979">
    <property type="entry name" value="Amidohydro_1"/>
    <property type="match status" value="1"/>
</dbReference>
<dbReference type="SUPFAM" id="SSF51556">
    <property type="entry name" value="Metallo-dependent hydrolases"/>
    <property type="match status" value="1"/>
</dbReference>
<evidence type="ECO:0000256" key="2">
    <source>
        <dbReference type="ARBA" id="ARBA00008829"/>
    </source>
</evidence>
<dbReference type="InterPro" id="IPR006680">
    <property type="entry name" value="Amidohydro-rel"/>
</dbReference>
<evidence type="ECO:0000256" key="1">
    <source>
        <dbReference type="ARBA" id="ARBA00001947"/>
    </source>
</evidence>
<evidence type="ECO:0000256" key="4">
    <source>
        <dbReference type="ARBA" id="ARBA00055040"/>
    </source>
</evidence>
<feature type="domain" description="Amidohydrolase-related" evidence="6">
    <location>
        <begin position="51"/>
        <end position="449"/>
    </location>
</feature>
<gene>
    <name evidence="7" type="ORF">DCE93_00250</name>
</gene>
<accession>A0A2S0WSJ3</accession>
<dbReference type="Gene3D" id="3.20.20.140">
    <property type="entry name" value="Metal-dependent hydrolases"/>
    <property type="match status" value="1"/>
</dbReference>
<dbReference type="OrthoDB" id="9803027at2"/>
<comment type="similarity">
    <text evidence="2">Belongs to the metallo-dependent hydrolases superfamily. Hydantoinase/dihydropyrimidinase family.</text>
</comment>
<dbReference type="GO" id="GO:0016812">
    <property type="term" value="F:hydrolase activity, acting on carbon-nitrogen (but not peptide) bonds, in cyclic amides"/>
    <property type="evidence" value="ECO:0007669"/>
    <property type="project" value="TreeGrafter"/>
</dbReference>